<dbReference type="EMBL" id="BAAARV010000016">
    <property type="protein sequence ID" value="GAA2336016.1"/>
    <property type="molecule type" value="Genomic_DNA"/>
</dbReference>
<dbReference type="PANTHER" id="PTHR30055">
    <property type="entry name" value="HTH-TYPE TRANSCRIPTIONAL REGULATOR RUTR"/>
    <property type="match status" value="1"/>
</dbReference>
<dbReference type="InterPro" id="IPR001647">
    <property type="entry name" value="HTH_TetR"/>
</dbReference>
<gene>
    <name evidence="4" type="ORF">GCM10010170_016190</name>
</gene>
<evidence type="ECO:0000313" key="5">
    <source>
        <dbReference type="Proteomes" id="UP001501444"/>
    </source>
</evidence>
<evidence type="ECO:0000256" key="2">
    <source>
        <dbReference type="PROSITE-ProRule" id="PRU00335"/>
    </source>
</evidence>
<dbReference type="PROSITE" id="PS50977">
    <property type="entry name" value="HTH_TETR_2"/>
    <property type="match status" value="1"/>
</dbReference>
<accession>A0ABP5SPV7</accession>
<evidence type="ECO:0000259" key="3">
    <source>
        <dbReference type="PROSITE" id="PS50977"/>
    </source>
</evidence>
<evidence type="ECO:0000313" key="4">
    <source>
        <dbReference type="EMBL" id="GAA2336016.1"/>
    </source>
</evidence>
<dbReference type="SUPFAM" id="SSF46689">
    <property type="entry name" value="Homeodomain-like"/>
    <property type="match status" value="1"/>
</dbReference>
<dbReference type="Proteomes" id="UP001501444">
    <property type="component" value="Unassembled WGS sequence"/>
</dbReference>
<dbReference type="Pfam" id="PF00440">
    <property type="entry name" value="TetR_N"/>
    <property type="match status" value="1"/>
</dbReference>
<keyword evidence="1 2" id="KW-0238">DNA-binding</keyword>
<dbReference type="RefSeq" id="WP_344611628.1">
    <property type="nucleotide sequence ID" value="NZ_BAAARV010000016.1"/>
</dbReference>
<proteinExistence type="predicted"/>
<dbReference type="InterPro" id="IPR050109">
    <property type="entry name" value="HTH-type_TetR-like_transc_reg"/>
</dbReference>
<sequence length="204" mass="22771">MAVRGETYGGQTRQERAAGRRERLVAAAVQLFADRSFDEVTVADVCARARVAKRHFYDDFTDRAALLLAVHHELNEWLLAGVAAAVPRQPAGVEELLRPMLAALVRQLAEHPQRARVIYINAPRMELHRRGVLRRDARFLGALARPVLPVPRDPARYERVFLALIAGVSEVVIDWVWHGMTDPPEPLVEDLTAFGVSVMAGLRS</sequence>
<comment type="caution">
    <text evidence="4">The sequence shown here is derived from an EMBL/GenBank/DDBJ whole genome shotgun (WGS) entry which is preliminary data.</text>
</comment>
<feature type="DNA-binding region" description="H-T-H motif" evidence="2">
    <location>
        <begin position="41"/>
        <end position="60"/>
    </location>
</feature>
<dbReference type="Gene3D" id="1.10.357.10">
    <property type="entry name" value="Tetracycline Repressor, domain 2"/>
    <property type="match status" value="1"/>
</dbReference>
<protein>
    <recommendedName>
        <fullName evidence="3">HTH tetR-type domain-containing protein</fullName>
    </recommendedName>
</protein>
<feature type="domain" description="HTH tetR-type" evidence="3">
    <location>
        <begin position="18"/>
        <end position="78"/>
    </location>
</feature>
<evidence type="ECO:0000256" key="1">
    <source>
        <dbReference type="ARBA" id="ARBA00023125"/>
    </source>
</evidence>
<reference evidence="5" key="1">
    <citation type="journal article" date="2019" name="Int. J. Syst. Evol. Microbiol.">
        <title>The Global Catalogue of Microorganisms (GCM) 10K type strain sequencing project: providing services to taxonomists for standard genome sequencing and annotation.</title>
        <authorList>
            <consortium name="The Broad Institute Genomics Platform"/>
            <consortium name="The Broad Institute Genome Sequencing Center for Infectious Disease"/>
            <person name="Wu L."/>
            <person name="Ma J."/>
        </authorList>
    </citation>
    <scope>NUCLEOTIDE SEQUENCE [LARGE SCALE GENOMIC DNA]</scope>
    <source>
        <strain evidence="5">JCM 3272</strain>
    </source>
</reference>
<name>A0ABP5SPV7_9ACTN</name>
<dbReference type="PANTHER" id="PTHR30055:SF226">
    <property type="entry name" value="HTH-TYPE TRANSCRIPTIONAL REGULATOR PKSA"/>
    <property type="match status" value="1"/>
</dbReference>
<organism evidence="4 5">
    <name type="scientific">Dactylosporangium salmoneum</name>
    <dbReference type="NCBI Taxonomy" id="53361"/>
    <lineage>
        <taxon>Bacteria</taxon>
        <taxon>Bacillati</taxon>
        <taxon>Actinomycetota</taxon>
        <taxon>Actinomycetes</taxon>
        <taxon>Micromonosporales</taxon>
        <taxon>Micromonosporaceae</taxon>
        <taxon>Dactylosporangium</taxon>
    </lineage>
</organism>
<dbReference type="InterPro" id="IPR009057">
    <property type="entry name" value="Homeodomain-like_sf"/>
</dbReference>
<keyword evidence="5" id="KW-1185">Reference proteome</keyword>